<dbReference type="Proteomes" id="UP001592531">
    <property type="component" value="Unassembled WGS sequence"/>
</dbReference>
<sequence>MRSLVAASALTALAAAGCASTNTPTPATTGAPAPTSAPSAPGTAMPPGMSMSPGMQMPGTATQAAGPSATAVMVCGTEIQQDVTKILALGSKPATTSSWADHLYTCTYHLPTGPLVLSVKESPDTATATAYFDALRKQLGVTTPLTPAQSLGNPGYESAGGTTVVLKDGKTLRVDATGMPAASGPNQLSRSDLSYEIATDILGCWSE</sequence>
<feature type="chain" id="PRO_5047184500" description="DUF3558 domain-containing protein" evidence="2">
    <location>
        <begin position="22"/>
        <end position="207"/>
    </location>
</feature>
<evidence type="ECO:0000256" key="2">
    <source>
        <dbReference type="SAM" id="SignalP"/>
    </source>
</evidence>
<evidence type="ECO:0000313" key="3">
    <source>
        <dbReference type="EMBL" id="MFC1415828.1"/>
    </source>
</evidence>
<evidence type="ECO:0000313" key="4">
    <source>
        <dbReference type="Proteomes" id="UP001592531"/>
    </source>
</evidence>
<proteinExistence type="predicted"/>
<keyword evidence="2" id="KW-0732">Signal</keyword>
<dbReference type="PROSITE" id="PS51257">
    <property type="entry name" value="PROKAR_LIPOPROTEIN"/>
    <property type="match status" value="1"/>
</dbReference>
<keyword evidence="4" id="KW-1185">Reference proteome</keyword>
<feature type="signal peptide" evidence="2">
    <location>
        <begin position="1"/>
        <end position="21"/>
    </location>
</feature>
<feature type="compositionally biased region" description="Low complexity" evidence="1">
    <location>
        <begin position="21"/>
        <end position="60"/>
    </location>
</feature>
<accession>A0ABV6VQH8</accession>
<dbReference type="RefSeq" id="WP_380532196.1">
    <property type="nucleotide sequence ID" value="NZ_JBHFAB010000002.1"/>
</dbReference>
<evidence type="ECO:0008006" key="5">
    <source>
        <dbReference type="Google" id="ProtNLM"/>
    </source>
</evidence>
<reference evidence="3 4" key="1">
    <citation type="submission" date="2024-09" db="EMBL/GenBank/DDBJ databases">
        <authorList>
            <person name="Lee S.D."/>
        </authorList>
    </citation>
    <scope>NUCLEOTIDE SEQUENCE [LARGE SCALE GENOMIC DNA]</scope>
    <source>
        <strain evidence="3 4">N8-3</strain>
    </source>
</reference>
<comment type="caution">
    <text evidence="3">The sequence shown here is derived from an EMBL/GenBank/DDBJ whole genome shotgun (WGS) entry which is preliminary data.</text>
</comment>
<protein>
    <recommendedName>
        <fullName evidence="5">DUF3558 domain-containing protein</fullName>
    </recommendedName>
</protein>
<name>A0ABV6VQH8_9ACTN</name>
<organism evidence="3 4">
    <name type="scientific">Streptacidiphilus cavernicola</name>
    <dbReference type="NCBI Taxonomy" id="3342716"/>
    <lineage>
        <taxon>Bacteria</taxon>
        <taxon>Bacillati</taxon>
        <taxon>Actinomycetota</taxon>
        <taxon>Actinomycetes</taxon>
        <taxon>Kitasatosporales</taxon>
        <taxon>Streptomycetaceae</taxon>
        <taxon>Streptacidiphilus</taxon>
    </lineage>
</organism>
<dbReference type="EMBL" id="JBHFAB010000002">
    <property type="protein sequence ID" value="MFC1415828.1"/>
    <property type="molecule type" value="Genomic_DNA"/>
</dbReference>
<gene>
    <name evidence="3" type="ORF">ACEZDE_04085</name>
</gene>
<evidence type="ECO:0000256" key="1">
    <source>
        <dbReference type="SAM" id="MobiDB-lite"/>
    </source>
</evidence>
<feature type="region of interest" description="Disordered" evidence="1">
    <location>
        <begin position="21"/>
        <end position="63"/>
    </location>
</feature>